<dbReference type="PROSITE" id="PS51192">
    <property type="entry name" value="HELICASE_ATP_BIND_1"/>
    <property type="match status" value="1"/>
</dbReference>
<comment type="catalytic activity">
    <reaction evidence="7">
        <text>ATP + H2O = ADP + phosphate + H(+)</text>
        <dbReference type="Rhea" id="RHEA:13065"/>
        <dbReference type="ChEBI" id="CHEBI:15377"/>
        <dbReference type="ChEBI" id="CHEBI:15378"/>
        <dbReference type="ChEBI" id="CHEBI:30616"/>
        <dbReference type="ChEBI" id="CHEBI:43474"/>
        <dbReference type="ChEBI" id="CHEBI:456216"/>
    </reaction>
</comment>
<feature type="compositionally biased region" description="Acidic residues" evidence="8">
    <location>
        <begin position="104"/>
        <end position="113"/>
    </location>
</feature>
<reference evidence="11 12" key="1">
    <citation type="journal article" date="2005" name="Science">
        <title>Genome of the host-cell transforming parasite Theileria annulata compared with T. parva.</title>
        <authorList>
            <person name="Pain A."/>
            <person name="Renauld H."/>
            <person name="Berriman M."/>
            <person name="Murphy L."/>
            <person name="Yeats C.A."/>
            <person name="Weir W."/>
            <person name="Kerhornou A."/>
            <person name="Aslett M."/>
            <person name="Bishop R."/>
            <person name="Bouchier C."/>
            <person name="Cochet M."/>
            <person name="Coulson R.M.R."/>
            <person name="Cronin A."/>
            <person name="de Villiers E.P."/>
            <person name="Fraser A."/>
            <person name="Fosker N."/>
            <person name="Gardner M."/>
            <person name="Goble A."/>
            <person name="Griffiths-Jones S."/>
            <person name="Harris D.E."/>
            <person name="Katzer F."/>
            <person name="Larke N."/>
            <person name="Lord A."/>
            <person name="Maser P."/>
            <person name="McKellar S."/>
            <person name="Mooney P."/>
            <person name="Morton F."/>
            <person name="Nene V."/>
            <person name="O'Neil S."/>
            <person name="Price C."/>
            <person name="Quail M.A."/>
            <person name="Rabbinowitsch E."/>
            <person name="Rawlings N.D."/>
            <person name="Rutter S."/>
            <person name="Saunders D."/>
            <person name="Seeger K."/>
            <person name="Shah T."/>
            <person name="Squares R."/>
            <person name="Squares S."/>
            <person name="Tivey A."/>
            <person name="Walker A.R."/>
            <person name="Woodward J."/>
            <person name="Dobbelaere D.A.E."/>
            <person name="Langsley G."/>
            <person name="Rajandream M.A."/>
            <person name="McKeever D."/>
            <person name="Shiels B."/>
            <person name="Tait A."/>
            <person name="Barrell B.G."/>
            <person name="Hall N."/>
        </authorList>
    </citation>
    <scope>NUCLEOTIDE SEQUENCE [LARGE SCALE GENOMIC DNA]</scope>
    <source>
        <strain evidence="12">Ankara</strain>
    </source>
</reference>
<protein>
    <recommendedName>
        <fullName evidence="7">ATP-dependent DNA helicase</fullName>
        <ecNumber evidence="7">5.6.2.4</ecNumber>
    </recommendedName>
</protein>
<dbReference type="SMART" id="SM00490">
    <property type="entry name" value="HELICc"/>
    <property type="match status" value="1"/>
</dbReference>
<dbReference type="InterPro" id="IPR027417">
    <property type="entry name" value="P-loop_NTPase"/>
</dbReference>
<evidence type="ECO:0000256" key="7">
    <source>
        <dbReference type="RuleBase" id="RU364117"/>
    </source>
</evidence>
<gene>
    <name evidence="11" type="ORF">TA08755</name>
</gene>
<dbReference type="EC" id="5.6.2.4" evidence="7"/>
<evidence type="ECO:0000256" key="6">
    <source>
        <dbReference type="ARBA" id="ARBA00034617"/>
    </source>
</evidence>
<dbReference type="NCBIfam" id="TIGR00614">
    <property type="entry name" value="recQ_fam"/>
    <property type="match status" value="1"/>
</dbReference>
<keyword evidence="2 7" id="KW-0547">Nucleotide-binding</keyword>
<dbReference type="KEGG" id="tan:TA08755"/>
<evidence type="ECO:0000313" key="11">
    <source>
        <dbReference type="EMBL" id="CAI76534.1"/>
    </source>
</evidence>
<dbReference type="InterPro" id="IPR014001">
    <property type="entry name" value="Helicase_ATP-bd"/>
</dbReference>
<accession>Q4U9G9</accession>
<dbReference type="OMA" id="CDNCCLN"/>
<dbReference type="InterPro" id="IPR001650">
    <property type="entry name" value="Helicase_C-like"/>
</dbReference>
<dbReference type="PANTHER" id="PTHR13710">
    <property type="entry name" value="DNA HELICASE RECQ FAMILY MEMBER"/>
    <property type="match status" value="1"/>
</dbReference>
<comment type="catalytic activity">
    <reaction evidence="6 7">
        <text>Couples ATP hydrolysis with the unwinding of duplex DNA by translocating in the 3'-5' direction.</text>
        <dbReference type="EC" id="5.6.2.4"/>
    </reaction>
</comment>
<dbReference type="SUPFAM" id="SSF46785">
    <property type="entry name" value="Winged helix' DNA-binding domain"/>
    <property type="match status" value="1"/>
</dbReference>
<dbReference type="FunFam" id="3.40.50.300:FF:001389">
    <property type="entry name" value="ATP-dependent DNA helicase RecQ"/>
    <property type="match status" value="1"/>
</dbReference>
<dbReference type="GO" id="GO:0016887">
    <property type="term" value="F:ATP hydrolysis activity"/>
    <property type="evidence" value="ECO:0007669"/>
    <property type="project" value="RHEA"/>
</dbReference>
<evidence type="ECO:0000313" key="12">
    <source>
        <dbReference type="Proteomes" id="UP000001950"/>
    </source>
</evidence>
<dbReference type="GO" id="GO:0003676">
    <property type="term" value="F:nucleic acid binding"/>
    <property type="evidence" value="ECO:0007669"/>
    <property type="project" value="InterPro"/>
</dbReference>
<evidence type="ECO:0000256" key="8">
    <source>
        <dbReference type="SAM" id="MobiDB-lite"/>
    </source>
</evidence>
<dbReference type="GO" id="GO:0005634">
    <property type="term" value="C:nucleus"/>
    <property type="evidence" value="ECO:0007669"/>
    <property type="project" value="UniProtKB-SubCell"/>
</dbReference>
<evidence type="ECO:0000256" key="5">
    <source>
        <dbReference type="ARBA" id="ARBA00022840"/>
    </source>
</evidence>
<keyword evidence="7" id="KW-0539">Nucleus</keyword>
<comment type="subcellular location">
    <subcellularLocation>
        <location evidence="7">Nucleus</location>
    </subcellularLocation>
</comment>
<dbReference type="GeneID" id="3863184"/>
<feature type="region of interest" description="Disordered" evidence="8">
    <location>
        <begin position="97"/>
        <end position="153"/>
    </location>
</feature>
<evidence type="ECO:0000256" key="2">
    <source>
        <dbReference type="ARBA" id="ARBA00022741"/>
    </source>
</evidence>
<evidence type="ECO:0000256" key="3">
    <source>
        <dbReference type="ARBA" id="ARBA00022801"/>
    </source>
</evidence>
<feature type="region of interest" description="Disordered" evidence="8">
    <location>
        <begin position="784"/>
        <end position="806"/>
    </location>
</feature>
<dbReference type="InParanoid" id="Q4U9G9"/>
<sequence length="925" mass="105960">MDSYKILSESISFFALKKTIDHINLITKYFSNDNSVRWDQLVNSLNETQQFINVAVKSSFPNDDLIQYRINLPQQIKTKIELNDESSINYNIENNQNNLFTDSIPDENDEEDPHDSNEFSPCKCSEENNTEYLSKRPSESSIVSTEEGSTELELDEDLGLPEIQREQQKTIIVDMEPEENDTSALPKIQDHLSQYRTNYMNIINSKSLDELYRAEEPEVLNKRFTHLFNNNFPFSEKVHEINKNVFGHNTFRGVQLPAINSILLGHDCFVLMATGFGKSHCYQLPALILNGTVVVFSPLLSLVEDQMKSLKRRNINAETLNSKTTLKEFKRISEYFTDYNTDFSKGSILFITPEKLDKSKKVVDMLEQMYDMNRLKLFVIDEVHCVSQWGHSFRRDYRKLCNLKYLFPRVPILAMTATATPDVVEDITSVLGLHNYVMLKTTINRPNLWIEVRDKRSNIVDEIVLILMMTSGCVIIYCLTTGDCDRLNKNLLKRGIYSVVYHAKMDIKDRLDSQHKWNSGESRIIIATVAFGMGIDKPDVRMIMHTSAPFSLLSYYQEIGRAGRDGKFSVTILWYNSRDFERHKNMHDSDRSFKKRYSSYSSEIMEYCKNKTKCRRVMILEAFGEQPTFGSCFGCDNCCLNLSAKVVDVSDEAVLILKFVKAAMEFRNKGFLTAIIISDAMRGSKRKIIVKYKLNENPYHGTLNFRNQKYIIEVILLMVKQKVLKDCRRKSKNFGRTVLIPGQNASQLLKGDLKIEMTFYGDPMPVIEIADSVNSKANFKVPAKSVKTTRSANSSGNSSSKNSAKSVNNSIIPMSCISNWTNSDVINIDENYTNSKSQVTEIIDDCLDVDDTQIDRVIDLTLDNNRPPDVIESTNEYIEDTSEPTVNMTDENIISGLNQLTQSDILTVETNNIRRKIPDEMMDPS</sequence>
<feature type="compositionally biased region" description="Low complexity" evidence="8">
    <location>
        <begin position="791"/>
        <end position="806"/>
    </location>
</feature>
<dbReference type="Proteomes" id="UP000001950">
    <property type="component" value="Chromosome 4"/>
</dbReference>
<evidence type="ECO:0000259" key="9">
    <source>
        <dbReference type="PROSITE" id="PS51192"/>
    </source>
</evidence>
<dbReference type="InterPro" id="IPR032284">
    <property type="entry name" value="RecQ_Zn-bd"/>
</dbReference>
<dbReference type="GO" id="GO:0000724">
    <property type="term" value="P:double-strand break repair via homologous recombination"/>
    <property type="evidence" value="ECO:0007669"/>
    <property type="project" value="TreeGrafter"/>
</dbReference>
<name>Q4U9G9_THEAN</name>
<keyword evidence="12" id="KW-1185">Reference proteome</keyword>
<dbReference type="InterPro" id="IPR036388">
    <property type="entry name" value="WH-like_DNA-bd_sf"/>
</dbReference>
<dbReference type="VEuPathDB" id="PiroplasmaDB:TA08755"/>
<keyword evidence="5 7" id="KW-0067">ATP-binding</keyword>
<evidence type="ECO:0000256" key="4">
    <source>
        <dbReference type="ARBA" id="ARBA00022806"/>
    </source>
</evidence>
<dbReference type="GO" id="GO:0005524">
    <property type="term" value="F:ATP binding"/>
    <property type="evidence" value="ECO:0007669"/>
    <property type="project" value="UniProtKB-KW"/>
</dbReference>
<dbReference type="Gene3D" id="3.40.50.300">
    <property type="entry name" value="P-loop containing nucleotide triphosphate hydrolases"/>
    <property type="match status" value="2"/>
</dbReference>
<proteinExistence type="inferred from homology"/>
<dbReference type="STRING" id="5874.Q4U9G9"/>
<dbReference type="OrthoDB" id="10261556at2759"/>
<dbReference type="Pfam" id="PF00271">
    <property type="entry name" value="Helicase_C"/>
    <property type="match status" value="1"/>
</dbReference>
<dbReference type="Gene3D" id="1.10.10.10">
    <property type="entry name" value="Winged helix-like DNA-binding domain superfamily/Winged helix DNA-binding domain"/>
    <property type="match status" value="1"/>
</dbReference>
<dbReference type="InterPro" id="IPR018982">
    <property type="entry name" value="RQC_domain"/>
</dbReference>
<dbReference type="AlphaFoldDB" id="Q4U9G9"/>
<keyword evidence="3 7" id="KW-0378">Hydrolase</keyword>
<dbReference type="GO" id="GO:0006260">
    <property type="term" value="P:DNA replication"/>
    <property type="evidence" value="ECO:0007669"/>
    <property type="project" value="InterPro"/>
</dbReference>
<comment type="similarity">
    <text evidence="1 7">Belongs to the helicase family. RecQ subfamily.</text>
</comment>
<dbReference type="Pfam" id="PF16124">
    <property type="entry name" value="RecQ_Zn_bind"/>
    <property type="match status" value="1"/>
</dbReference>
<keyword evidence="4 7" id="KW-0347">Helicase</keyword>
<dbReference type="GO" id="GO:0005694">
    <property type="term" value="C:chromosome"/>
    <property type="evidence" value="ECO:0007669"/>
    <property type="project" value="TreeGrafter"/>
</dbReference>
<dbReference type="SMART" id="SM00487">
    <property type="entry name" value="DEXDc"/>
    <property type="match status" value="1"/>
</dbReference>
<dbReference type="InterPro" id="IPR011545">
    <property type="entry name" value="DEAD/DEAH_box_helicase_dom"/>
</dbReference>
<dbReference type="GO" id="GO:0005737">
    <property type="term" value="C:cytoplasm"/>
    <property type="evidence" value="ECO:0007669"/>
    <property type="project" value="TreeGrafter"/>
</dbReference>
<dbReference type="Pfam" id="PF00270">
    <property type="entry name" value="DEAD"/>
    <property type="match status" value="1"/>
</dbReference>
<dbReference type="eggNOG" id="KOG0351">
    <property type="taxonomic scope" value="Eukaryota"/>
</dbReference>
<dbReference type="PANTHER" id="PTHR13710:SF155">
    <property type="entry name" value="ATP-DEPENDENT DNA HELICASE Q-LIKE 3"/>
    <property type="match status" value="1"/>
</dbReference>
<dbReference type="GO" id="GO:0043138">
    <property type="term" value="F:3'-5' DNA helicase activity"/>
    <property type="evidence" value="ECO:0007669"/>
    <property type="project" value="UniProtKB-EC"/>
</dbReference>
<evidence type="ECO:0000259" key="10">
    <source>
        <dbReference type="PROSITE" id="PS51194"/>
    </source>
</evidence>
<dbReference type="PROSITE" id="PS51194">
    <property type="entry name" value="HELICASE_CTER"/>
    <property type="match status" value="1"/>
</dbReference>
<feature type="domain" description="Helicase ATP-binding" evidence="9">
    <location>
        <begin position="259"/>
        <end position="437"/>
    </location>
</feature>
<organism evidence="11 12">
    <name type="scientific">Theileria annulata</name>
    <dbReference type="NCBI Taxonomy" id="5874"/>
    <lineage>
        <taxon>Eukaryota</taxon>
        <taxon>Sar</taxon>
        <taxon>Alveolata</taxon>
        <taxon>Apicomplexa</taxon>
        <taxon>Aconoidasida</taxon>
        <taxon>Piroplasmida</taxon>
        <taxon>Theileriidae</taxon>
        <taxon>Theileria</taxon>
    </lineage>
</organism>
<dbReference type="InterPro" id="IPR004589">
    <property type="entry name" value="DNA_helicase_ATP-dep_RecQ"/>
</dbReference>
<dbReference type="CDD" id="cd17920">
    <property type="entry name" value="DEXHc_RecQ"/>
    <property type="match status" value="1"/>
</dbReference>
<evidence type="ECO:0000256" key="1">
    <source>
        <dbReference type="ARBA" id="ARBA00005446"/>
    </source>
</evidence>
<dbReference type="SMART" id="SM00956">
    <property type="entry name" value="RQC"/>
    <property type="match status" value="1"/>
</dbReference>
<dbReference type="SUPFAM" id="SSF52540">
    <property type="entry name" value="P-loop containing nucleoside triphosphate hydrolases"/>
    <property type="match status" value="2"/>
</dbReference>
<feature type="domain" description="Helicase C-terminal" evidence="10">
    <location>
        <begin position="458"/>
        <end position="608"/>
    </location>
</feature>
<dbReference type="Pfam" id="PF09382">
    <property type="entry name" value="RQC"/>
    <property type="match status" value="1"/>
</dbReference>
<dbReference type="EMBL" id="CR940353">
    <property type="protein sequence ID" value="CAI76534.1"/>
    <property type="molecule type" value="Genomic_DNA"/>
</dbReference>
<dbReference type="RefSeq" id="XP_953159.1">
    <property type="nucleotide sequence ID" value="XM_948066.1"/>
</dbReference>
<dbReference type="GO" id="GO:0009378">
    <property type="term" value="F:four-way junction helicase activity"/>
    <property type="evidence" value="ECO:0007669"/>
    <property type="project" value="TreeGrafter"/>
</dbReference>
<dbReference type="InterPro" id="IPR036390">
    <property type="entry name" value="WH_DNA-bd_sf"/>
</dbReference>